<feature type="repeat" description="Solcar" evidence="12">
    <location>
        <begin position="283"/>
        <end position="381"/>
    </location>
</feature>
<feature type="region of interest" description="Disordered" evidence="14">
    <location>
        <begin position="1"/>
        <end position="45"/>
    </location>
</feature>
<evidence type="ECO:0000256" key="6">
    <source>
        <dbReference type="ARBA" id="ARBA00022737"/>
    </source>
</evidence>
<keyword evidence="7" id="KW-0999">Mitochondrion inner membrane</keyword>
<dbReference type="InterPro" id="IPR018247">
    <property type="entry name" value="EF_Hand_1_Ca_BS"/>
</dbReference>
<evidence type="ECO:0000256" key="5">
    <source>
        <dbReference type="ARBA" id="ARBA00022723"/>
    </source>
</evidence>
<dbReference type="AlphaFoldDB" id="A0AAD7NB14"/>
<dbReference type="PROSITE" id="PS00018">
    <property type="entry name" value="EF_HAND_1"/>
    <property type="match status" value="1"/>
</dbReference>
<dbReference type="PROSITE" id="PS50222">
    <property type="entry name" value="EF_HAND_2"/>
    <property type="match status" value="1"/>
</dbReference>
<dbReference type="InterPro" id="IPR002067">
    <property type="entry name" value="MCP"/>
</dbReference>
<comment type="similarity">
    <text evidence="2 13">Belongs to the mitochondrial carrier (TC 2.A.29) family.</text>
</comment>
<keyword evidence="8" id="KW-0106">Calcium</keyword>
<evidence type="ECO:0000256" key="1">
    <source>
        <dbReference type="ARBA" id="ARBA00004448"/>
    </source>
</evidence>
<keyword evidence="3 13" id="KW-0813">Transport</keyword>
<dbReference type="PRINTS" id="PR00926">
    <property type="entry name" value="MITOCARRIER"/>
</dbReference>
<evidence type="ECO:0000256" key="7">
    <source>
        <dbReference type="ARBA" id="ARBA00022792"/>
    </source>
</evidence>
<comment type="caution">
    <text evidence="16">The sequence shown here is derived from an EMBL/GenBank/DDBJ whole genome shotgun (WGS) entry which is preliminary data.</text>
</comment>
<evidence type="ECO:0000256" key="11">
    <source>
        <dbReference type="ARBA" id="ARBA00023136"/>
    </source>
</evidence>
<evidence type="ECO:0000256" key="4">
    <source>
        <dbReference type="ARBA" id="ARBA00022692"/>
    </source>
</evidence>
<dbReference type="Proteomes" id="UP001215280">
    <property type="component" value="Unassembled WGS sequence"/>
</dbReference>
<dbReference type="InterPro" id="IPR011992">
    <property type="entry name" value="EF-hand-dom_pair"/>
</dbReference>
<comment type="subcellular location">
    <subcellularLocation>
        <location evidence="1">Mitochondrion inner membrane</location>
        <topology evidence="1">Multi-pass membrane protein</topology>
    </subcellularLocation>
</comment>
<reference evidence="16" key="1">
    <citation type="submission" date="2023-03" db="EMBL/GenBank/DDBJ databases">
        <title>Massive genome expansion in bonnet fungi (Mycena s.s.) driven by repeated elements and novel gene families across ecological guilds.</title>
        <authorList>
            <consortium name="Lawrence Berkeley National Laboratory"/>
            <person name="Harder C.B."/>
            <person name="Miyauchi S."/>
            <person name="Viragh M."/>
            <person name="Kuo A."/>
            <person name="Thoen E."/>
            <person name="Andreopoulos B."/>
            <person name="Lu D."/>
            <person name="Skrede I."/>
            <person name="Drula E."/>
            <person name="Henrissat B."/>
            <person name="Morin E."/>
            <person name="Kohler A."/>
            <person name="Barry K."/>
            <person name="LaButti K."/>
            <person name="Morin E."/>
            <person name="Salamov A."/>
            <person name="Lipzen A."/>
            <person name="Mereny Z."/>
            <person name="Hegedus B."/>
            <person name="Baldrian P."/>
            <person name="Stursova M."/>
            <person name="Weitz H."/>
            <person name="Taylor A."/>
            <person name="Grigoriev I.V."/>
            <person name="Nagy L.G."/>
            <person name="Martin F."/>
            <person name="Kauserud H."/>
        </authorList>
    </citation>
    <scope>NUCLEOTIDE SEQUENCE</scope>
    <source>
        <strain evidence="16">CBHHK188m</strain>
    </source>
</reference>
<dbReference type="SUPFAM" id="SSF103506">
    <property type="entry name" value="Mitochondrial carrier"/>
    <property type="match status" value="1"/>
</dbReference>
<keyword evidence="17" id="KW-1185">Reference proteome</keyword>
<evidence type="ECO:0000256" key="3">
    <source>
        <dbReference type="ARBA" id="ARBA00022448"/>
    </source>
</evidence>
<dbReference type="GO" id="GO:0005743">
    <property type="term" value="C:mitochondrial inner membrane"/>
    <property type="evidence" value="ECO:0007669"/>
    <property type="project" value="UniProtKB-SubCell"/>
</dbReference>
<dbReference type="InterPro" id="IPR023395">
    <property type="entry name" value="MCP_dom_sf"/>
</dbReference>
<evidence type="ECO:0000313" key="16">
    <source>
        <dbReference type="EMBL" id="KAJ7754243.1"/>
    </source>
</evidence>
<keyword evidence="5" id="KW-0479">Metal-binding</keyword>
<gene>
    <name evidence="16" type="ORF">DFH07DRAFT_823396</name>
</gene>
<dbReference type="Pfam" id="PF13405">
    <property type="entry name" value="EF-hand_6"/>
    <property type="match status" value="1"/>
</dbReference>
<feature type="compositionally biased region" description="Basic and acidic residues" evidence="14">
    <location>
        <begin position="23"/>
        <end position="38"/>
    </location>
</feature>
<dbReference type="FunFam" id="1.50.40.10:FF:000016">
    <property type="entry name" value="Solute carrier family 25 member 23"/>
    <property type="match status" value="1"/>
</dbReference>
<proteinExistence type="inferred from homology"/>
<protein>
    <submittedName>
        <fullName evidence="16">Mitochondrial carrier</fullName>
    </submittedName>
</protein>
<evidence type="ECO:0000256" key="8">
    <source>
        <dbReference type="ARBA" id="ARBA00022837"/>
    </source>
</evidence>
<keyword evidence="11 12" id="KW-0472">Membrane</keyword>
<evidence type="ECO:0000256" key="13">
    <source>
        <dbReference type="RuleBase" id="RU000488"/>
    </source>
</evidence>
<keyword evidence="10" id="KW-0496">Mitochondrion</keyword>
<feature type="repeat" description="Solcar" evidence="12">
    <location>
        <begin position="395"/>
        <end position="490"/>
    </location>
</feature>
<feature type="repeat" description="Solcar" evidence="12">
    <location>
        <begin position="500"/>
        <end position="589"/>
    </location>
</feature>
<dbReference type="PROSITE" id="PS50920">
    <property type="entry name" value="SOLCAR"/>
    <property type="match status" value="3"/>
</dbReference>
<evidence type="ECO:0000259" key="15">
    <source>
        <dbReference type="PROSITE" id="PS50222"/>
    </source>
</evidence>
<evidence type="ECO:0000256" key="14">
    <source>
        <dbReference type="SAM" id="MobiDB-lite"/>
    </source>
</evidence>
<dbReference type="GO" id="GO:0055085">
    <property type="term" value="P:transmembrane transport"/>
    <property type="evidence" value="ECO:0007669"/>
    <property type="project" value="InterPro"/>
</dbReference>
<feature type="domain" description="EF-hand" evidence="15">
    <location>
        <begin position="130"/>
        <end position="165"/>
    </location>
</feature>
<dbReference type="GO" id="GO:0005509">
    <property type="term" value="F:calcium ion binding"/>
    <property type="evidence" value="ECO:0007669"/>
    <property type="project" value="InterPro"/>
</dbReference>
<dbReference type="InterPro" id="IPR002048">
    <property type="entry name" value="EF_hand_dom"/>
</dbReference>
<keyword evidence="6" id="KW-0677">Repeat</keyword>
<dbReference type="PANTHER" id="PTHR24089">
    <property type="entry name" value="SOLUTE CARRIER FAMILY 25"/>
    <property type="match status" value="1"/>
</dbReference>
<organism evidence="16 17">
    <name type="scientific">Mycena maculata</name>
    <dbReference type="NCBI Taxonomy" id="230809"/>
    <lineage>
        <taxon>Eukaryota</taxon>
        <taxon>Fungi</taxon>
        <taxon>Dikarya</taxon>
        <taxon>Basidiomycota</taxon>
        <taxon>Agaricomycotina</taxon>
        <taxon>Agaricomycetes</taxon>
        <taxon>Agaricomycetidae</taxon>
        <taxon>Agaricales</taxon>
        <taxon>Marasmiineae</taxon>
        <taxon>Mycenaceae</taxon>
        <taxon>Mycena</taxon>
    </lineage>
</organism>
<dbReference type="Gene3D" id="1.10.238.10">
    <property type="entry name" value="EF-hand"/>
    <property type="match status" value="1"/>
</dbReference>
<evidence type="ECO:0000256" key="2">
    <source>
        <dbReference type="ARBA" id="ARBA00006375"/>
    </source>
</evidence>
<name>A0AAD7NB14_9AGAR</name>
<evidence type="ECO:0000256" key="10">
    <source>
        <dbReference type="ARBA" id="ARBA00023128"/>
    </source>
</evidence>
<evidence type="ECO:0000313" key="17">
    <source>
        <dbReference type="Proteomes" id="UP001215280"/>
    </source>
</evidence>
<keyword evidence="4 12" id="KW-0812">Transmembrane</keyword>
<evidence type="ECO:0000256" key="9">
    <source>
        <dbReference type="ARBA" id="ARBA00022989"/>
    </source>
</evidence>
<accession>A0AAD7NB14</accession>
<dbReference type="Pfam" id="PF00153">
    <property type="entry name" value="Mito_carr"/>
    <property type="match status" value="3"/>
</dbReference>
<dbReference type="Gene3D" id="1.50.40.10">
    <property type="entry name" value="Mitochondrial carrier domain"/>
    <property type="match status" value="1"/>
</dbReference>
<dbReference type="InterPro" id="IPR018108">
    <property type="entry name" value="MCP_transmembrane"/>
</dbReference>
<keyword evidence="9" id="KW-1133">Transmembrane helix</keyword>
<evidence type="ECO:0000256" key="12">
    <source>
        <dbReference type="PROSITE-ProRule" id="PRU00282"/>
    </source>
</evidence>
<dbReference type="SUPFAM" id="SSF47473">
    <property type="entry name" value="EF-hand"/>
    <property type="match status" value="1"/>
</dbReference>
<dbReference type="EMBL" id="JARJLG010000068">
    <property type="protein sequence ID" value="KAJ7754243.1"/>
    <property type="molecule type" value="Genomic_DNA"/>
</dbReference>
<sequence length="592" mass="64296">MGERDKDPTQTGREIFEAGDSGAEDRPSISKLRSDTVPRRPPRSLAEFRAEEGRDNRKRRLKELWKQLPVLLAPRAPDAAVDTTGLTPESAQRLIALYEQELLRKCGGHSSSTSTMGGIGWKEFREYAEAKETELWQIFHELDLDGNGRLDANELSSALGKVGITLSTAKLSEFMTFLTASPHSHSVTFAEFRDFLLLLPQKASASEIYRYYEMRRYLGEDARGATRVTMEGDVTLSAEDRPTIQLKADASTGQLAQKQNLVDSHLEAVADDEEDAPGFLEGHTALKFLLAGGIAGAVSRTCTAPFDRLKIFLITRPPDLGGAAITPKPSIGGAKIIAGAVARIYTEGGVLAFWTGNGLSVAKVFPESAIKFFAYESSKRAFAKYWDNVEDSRDISGVSRFLSGGIGGISSQLSIYPIETLKTQMMSSAGNKGAAALLKSQGKSRLVAAARHLWALGGVRAYYRGLTIGLVGVFPYSAIDMSTFEALKLAYVRSTGKDEPGVLALLAFGSISGSVGATSVYPLNLVRTRLQASGSTGHPQTYTGVRDVASKTWERDGWRGFYRGLFPTLAKVVPAVSISYVVYEHSKRRLGV</sequence>